<proteinExistence type="predicted"/>
<comment type="caution">
    <text evidence="1">The sequence shown here is derived from an EMBL/GenBank/DDBJ whole genome shotgun (WGS) entry which is preliminary data.</text>
</comment>
<dbReference type="AlphaFoldDB" id="A0A8H3FWD1"/>
<gene>
    <name evidence="1" type="ORF">IMSHALPRED_008818</name>
</gene>
<evidence type="ECO:0000313" key="1">
    <source>
        <dbReference type="EMBL" id="CAF9932163.1"/>
    </source>
</evidence>
<sequence length="272" mass="30067">MTSAPFSKAFTIFNTDENGEPVEIMSYDTNAATYIAVSISICRGMLRHPTVKDTFKGFAKDIDPKQSGAWYQNLPKENAAELFIEKVLERFPLVFVDKSRVNPNLMASHWRRGWGDDGHGFDTHDQAIVINGLRVRTMCLAGAMGEKADPTSDAQKRFRSLLFQLAVSFLHELSHMFLTFLGRGKVGTPPHMSVAVDGSSEAPGPEAGRYLETSLFGGFLNVFRDTAEDDDQVCSYLPTLADGLAWELIRPLGRLMLPFQEGGPLPNFAGDD</sequence>
<protein>
    <submittedName>
        <fullName evidence="1">Uncharacterized protein</fullName>
    </submittedName>
</protein>
<name>A0A8H3FWD1_9LECA</name>
<dbReference type="OrthoDB" id="5290015at2759"/>
<accession>A0A8H3FWD1</accession>
<evidence type="ECO:0000313" key="2">
    <source>
        <dbReference type="Proteomes" id="UP000664534"/>
    </source>
</evidence>
<reference evidence="1" key="1">
    <citation type="submission" date="2021-03" db="EMBL/GenBank/DDBJ databases">
        <authorList>
            <person name="Tagirdzhanova G."/>
        </authorList>
    </citation>
    <scope>NUCLEOTIDE SEQUENCE</scope>
</reference>
<dbReference type="Proteomes" id="UP000664534">
    <property type="component" value="Unassembled WGS sequence"/>
</dbReference>
<organism evidence="1 2">
    <name type="scientific">Imshaugia aleurites</name>
    <dbReference type="NCBI Taxonomy" id="172621"/>
    <lineage>
        <taxon>Eukaryota</taxon>
        <taxon>Fungi</taxon>
        <taxon>Dikarya</taxon>
        <taxon>Ascomycota</taxon>
        <taxon>Pezizomycotina</taxon>
        <taxon>Lecanoromycetes</taxon>
        <taxon>OSLEUM clade</taxon>
        <taxon>Lecanoromycetidae</taxon>
        <taxon>Lecanorales</taxon>
        <taxon>Lecanorineae</taxon>
        <taxon>Parmeliaceae</taxon>
        <taxon>Imshaugia</taxon>
    </lineage>
</organism>
<keyword evidence="2" id="KW-1185">Reference proteome</keyword>
<dbReference type="EMBL" id="CAJPDT010000064">
    <property type="protein sequence ID" value="CAF9932163.1"/>
    <property type="molecule type" value="Genomic_DNA"/>
</dbReference>